<dbReference type="Proteomes" id="UP000568022">
    <property type="component" value="Unassembled WGS sequence"/>
</dbReference>
<reference evidence="2 3" key="1">
    <citation type="submission" date="2020-08" db="EMBL/GenBank/DDBJ databases">
        <title>Genomic Encyclopedia of Type Strains, Phase III (KMG-III): the genomes of soil and plant-associated and newly described type strains.</title>
        <authorList>
            <person name="Whitman W."/>
        </authorList>
    </citation>
    <scope>NUCLEOTIDE SEQUENCE [LARGE SCALE GENOMIC DNA]</scope>
    <source>
        <strain evidence="2 3">CECT 3226</strain>
    </source>
</reference>
<protein>
    <submittedName>
        <fullName evidence="2">Uncharacterized protein</fullName>
    </submittedName>
</protein>
<sequence length="297" mass="32832">MARIRTIKPEFFTSLTIADLTPEQRLTFIGLWTHCDDEGRCVDDARLIKAAVWPLDDRTAADVEADLRALTESSLITRYTLNRKPYMTVNGWREHQRINRPTPSKLPAPDQADSTPEPPLTSKDEDSPSAHAQLSEDSRPERNREQGKEQGTGNRDSSSGPAPAAPDPAPERDDVERLCTHLADRIAANGSKRPTITKAWRTAARLMLDKDGRTEEQVHGAIDWCQNSEFWRSNVLSMSKLRDKYDTLRLQAARPATGSNVVPIGAASGAARPSTTDQRVAAGMDLAARLRAEEAAQ</sequence>
<evidence type="ECO:0000313" key="3">
    <source>
        <dbReference type="Proteomes" id="UP000568022"/>
    </source>
</evidence>
<feature type="region of interest" description="Disordered" evidence="1">
    <location>
        <begin position="92"/>
        <end position="174"/>
    </location>
</feature>
<evidence type="ECO:0000256" key="1">
    <source>
        <dbReference type="SAM" id="MobiDB-lite"/>
    </source>
</evidence>
<evidence type="ECO:0000313" key="2">
    <source>
        <dbReference type="EMBL" id="MBB5128474.1"/>
    </source>
</evidence>
<gene>
    <name evidence="2" type="ORF">FHS32_005249</name>
</gene>
<dbReference type="EMBL" id="JACHJE010000013">
    <property type="protein sequence ID" value="MBB5128474.1"/>
    <property type="molecule type" value="Genomic_DNA"/>
</dbReference>
<name>A0A7W8BVN1_9ACTN</name>
<feature type="region of interest" description="Disordered" evidence="1">
    <location>
        <begin position="259"/>
        <end position="278"/>
    </location>
</feature>
<dbReference type="AlphaFoldDB" id="A0A7W8BVN1"/>
<comment type="caution">
    <text evidence="2">The sequence shown here is derived from an EMBL/GenBank/DDBJ whole genome shotgun (WGS) entry which is preliminary data.</text>
</comment>
<feature type="compositionally biased region" description="Polar residues" evidence="1">
    <location>
        <begin position="149"/>
        <end position="160"/>
    </location>
</feature>
<feature type="compositionally biased region" description="Basic and acidic residues" evidence="1">
    <location>
        <begin position="122"/>
        <end position="148"/>
    </location>
</feature>
<accession>A0A7W8BVN1</accession>
<proteinExistence type="predicted"/>
<keyword evidence="3" id="KW-1185">Reference proteome</keyword>
<organism evidence="2 3">
    <name type="scientific">Streptomyces griseoloalbus</name>
    <dbReference type="NCBI Taxonomy" id="67303"/>
    <lineage>
        <taxon>Bacteria</taxon>
        <taxon>Bacillati</taxon>
        <taxon>Actinomycetota</taxon>
        <taxon>Actinomycetes</taxon>
        <taxon>Kitasatosporales</taxon>
        <taxon>Streptomycetaceae</taxon>
        <taxon>Streptomyces</taxon>
    </lineage>
</organism>